<evidence type="ECO:0000313" key="2">
    <source>
        <dbReference type="EMBL" id="EGF90678.1"/>
    </source>
</evidence>
<name>F4QR41_9CAUL</name>
<feature type="region of interest" description="Disordered" evidence="1">
    <location>
        <begin position="1"/>
        <end position="23"/>
    </location>
</feature>
<reference evidence="3" key="1">
    <citation type="submission" date="2011-03" db="EMBL/GenBank/DDBJ databases">
        <title>Draft genome sequence of Brevundimonas diminuta.</title>
        <authorList>
            <person name="Brown P.J.B."/>
            <person name="Buechlein A."/>
            <person name="Hemmerich C."/>
            <person name="Brun Y.V."/>
        </authorList>
    </citation>
    <scope>NUCLEOTIDE SEQUENCE [LARGE SCALE GENOMIC DNA]</scope>
    <source>
        <strain evidence="3">C19</strain>
    </source>
</reference>
<gene>
    <name evidence="2" type="ORF">ABI_37090</name>
</gene>
<dbReference type="EMBL" id="GL883079">
    <property type="protein sequence ID" value="EGF90678.1"/>
    <property type="molecule type" value="Genomic_DNA"/>
</dbReference>
<dbReference type="AlphaFoldDB" id="F4QR41"/>
<proteinExistence type="predicted"/>
<protein>
    <submittedName>
        <fullName evidence="2">Uncharacterized protein</fullName>
    </submittedName>
</protein>
<sequence length="49" mass="5629">MAGRLGRWNLTTESPETPLRGDTERHRIQDDLSRRRRGIAVLIGTANER</sequence>
<evidence type="ECO:0000313" key="3">
    <source>
        <dbReference type="Proteomes" id="UP000006512"/>
    </source>
</evidence>
<organism evidence="2 3">
    <name type="scientific">Asticcacaulis biprosthecium C19</name>
    <dbReference type="NCBI Taxonomy" id="715226"/>
    <lineage>
        <taxon>Bacteria</taxon>
        <taxon>Pseudomonadati</taxon>
        <taxon>Pseudomonadota</taxon>
        <taxon>Alphaproteobacteria</taxon>
        <taxon>Caulobacterales</taxon>
        <taxon>Caulobacteraceae</taxon>
        <taxon>Asticcacaulis</taxon>
    </lineage>
</organism>
<dbReference type="STRING" id="715226.ABI_37090"/>
<evidence type="ECO:0000256" key="1">
    <source>
        <dbReference type="SAM" id="MobiDB-lite"/>
    </source>
</evidence>
<keyword evidence="3" id="KW-1185">Reference proteome</keyword>
<dbReference type="HOGENOM" id="CLU_3131817_0_0_5"/>
<dbReference type="Proteomes" id="UP000006512">
    <property type="component" value="Unassembled WGS sequence"/>
</dbReference>
<accession>F4QR41</accession>